<proteinExistence type="predicted"/>
<dbReference type="AlphaFoldDB" id="A0AAD3TY28"/>
<evidence type="ECO:0000256" key="2">
    <source>
        <dbReference type="SAM" id="Phobius"/>
    </source>
</evidence>
<keyword evidence="2" id="KW-1133">Transmembrane helix</keyword>
<protein>
    <submittedName>
        <fullName evidence="3">Uncharacterized protein</fullName>
    </submittedName>
</protein>
<feature type="transmembrane region" description="Helical" evidence="2">
    <location>
        <begin position="36"/>
        <end position="59"/>
    </location>
</feature>
<name>A0AAD3TY28_9TREE</name>
<sequence>MIRPTSSPRSAPSHTAMKPAPSPTPSPDPRIGHWPWVGFLTLALSLCFLLAVAGVAYVFDLGGMCRGDGATDDERAERRALIADAERAGSSFSRI</sequence>
<dbReference type="EMBL" id="BTCM01000007">
    <property type="protein sequence ID" value="GMK59025.1"/>
    <property type="molecule type" value="Genomic_DNA"/>
</dbReference>
<reference evidence="3" key="2">
    <citation type="submission" date="2023-06" db="EMBL/GenBank/DDBJ databases">
        <authorList>
            <person name="Kobayashi Y."/>
            <person name="Kayamori A."/>
            <person name="Aoki K."/>
            <person name="Shiwa Y."/>
            <person name="Fujita N."/>
            <person name="Sugita T."/>
            <person name="Iwasaki W."/>
            <person name="Tanaka N."/>
            <person name="Takashima M."/>
        </authorList>
    </citation>
    <scope>NUCLEOTIDE SEQUENCE</scope>
    <source>
        <strain evidence="3">HIS016</strain>
    </source>
</reference>
<accession>A0AAD3TY28</accession>
<keyword evidence="4" id="KW-1185">Reference proteome</keyword>
<keyword evidence="2" id="KW-0812">Transmembrane</keyword>
<gene>
    <name evidence="3" type="ORF">CspeluHIS016_0700400</name>
</gene>
<evidence type="ECO:0000313" key="4">
    <source>
        <dbReference type="Proteomes" id="UP001222932"/>
    </source>
</evidence>
<feature type="region of interest" description="Disordered" evidence="1">
    <location>
        <begin position="1"/>
        <end position="28"/>
    </location>
</feature>
<dbReference type="Proteomes" id="UP001222932">
    <property type="component" value="Unassembled WGS sequence"/>
</dbReference>
<keyword evidence="2" id="KW-0472">Membrane</keyword>
<organism evidence="3 4">
    <name type="scientific">Cutaneotrichosporon spelunceum</name>
    <dbReference type="NCBI Taxonomy" id="1672016"/>
    <lineage>
        <taxon>Eukaryota</taxon>
        <taxon>Fungi</taxon>
        <taxon>Dikarya</taxon>
        <taxon>Basidiomycota</taxon>
        <taxon>Agaricomycotina</taxon>
        <taxon>Tremellomycetes</taxon>
        <taxon>Trichosporonales</taxon>
        <taxon>Trichosporonaceae</taxon>
        <taxon>Cutaneotrichosporon</taxon>
    </lineage>
</organism>
<evidence type="ECO:0000256" key="1">
    <source>
        <dbReference type="SAM" id="MobiDB-lite"/>
    </source>
</evidence>
<reference evidence="3" key="1">
    <citation type="journal article" date="2023" name="BMC Genomics">
        <title>Chromosome-level genome assemblies of Cutaneotrichosporon spp. (Trichosporonales, Basidiomycota) reveal imbalanced evolution between nucleotide sequences and chromosome synteny.</title>
        <authorList>
            <person name="Kobayashi Y."/>
            <person name="Kayamori A."/>
            <person name="Aoki K."/>
            <person name="Shiwa Y."/>
            <person name="Matsutani M."/>
            <person name="Fujita N."/>
            <person name="Sugita T."/>
            <person name="Iwasaki W."/>
            <person name="Tanaka N."/>
            <person name="Takashima M."/>
        </authorList>
    </citation>
    <scope>NUCLEOTIDE SEQUENCE</scope>
    <source>
        <strain evidence="3">HIS016</strain>
    </source>
</reference>
<feature type="compositionally biased region" description="Polar residues" evidence="1">
    <location>
        <begin position="1"/>
        <end position="13"/>
    </location>
</feature>
<comment type="caution">
    <text evidence="3">The sequence shown here is derived from an EMBL/GenBank/DDBJ whole genome shotgun (WGS) entry which is preliminary data.</text>
</comment>
<evidence type="ECO:0000313" key="3">
    <source>
        <dbReference type="EMBL" id="GMK59025.1"/>
    </source>
</evidence>